<organism evidence="6 7">
    <name type="scientific">Salicibibacter halophilus</name>
    <dbReference type="NCBI Taxonomy" id="2502791"/>
    <lineage>
        <taxon>Bacteria</taxon>
        <taxon>Bacillati</taxon>
        <taxon>Bacillota</taxon>
        <taxon>Bacilli</taxon>
        <taxon>Bacillales</taxon>
        <taxon>Bacillaceae</taxon>
        <taxon>Salicibibacter</taxon>
    </lineage>
</organism>
<dbReference type="PANTHER" id="PTHR33867">
    <property type="entry name" value="RIBOSOME MATURATION FACTOR RIMP"/>
    <property type="match status" value="1"/>
</dbReference>
<dbReference type="GO" id="GO:0005829">
    <property type="term" value="C:cytosol"/>
    <property type="evidence" value="ECO:0007669"/>
    <property type="project" value="TreeGrafter"/>
</dbReference>
<dbReference type="EMBL" id="CP035485">
    <property type="protein sequence ID" value="QDI90268.1"/>
    <property type="molecule type" value="Genomic_DNA"/>
</dbReference>
<comment type="function">
    <text evidence="3">Required for maturation of 30S ribosomal subunits.</text>
</comment>
<dbReference type="Pfam" id="PF17384">
    <property type="entry name" value="DUF150_C"/>
    <property type="match status" value="1"/>
</dbReference>
<dbReference type="HAMAP" id="MF_01077">
    <property type="entry name" value="RimP"/>
    <property type="match status" value="1"/>
</dbReference>
<dbReference type="FunFam" id="3.30.300.70:FF:000001">
    <property type="entry name" value="Ribosome maturation factor RimP"/>
    <property type="match status" value="1"/>
</dbReference>
<dbReference type="NCBIfam" id="NF000928">
    <property type="entry name" value="PRK00092.1-2"/>
    <property type="match status" value="1"/>
</dbReference>
<dbReference type="SUPFAM" id="SSF75420">
    <property type="entry name" value="YhbC-like, N-terminal domain"/>
    <property type="match status" value="1"/>
</dbReference>
<dbReference type="GO" id="GO:0006412">
    <property type="term" value="P:translation"/>
    <property type="evidence" value="ECO:0007669"/>
    <property type="project" value="TreeGrafter"/>
</dbReference>
<evidence type="ECO:0000313" key="7">
    <source>
        <dbReference type="Proteomes" id="UP000319756"/>
    </source>
</evidence>
<reference evidence="7" key="1">
    <citation type="submission" date="2019-01" db="EMBL/GenBank/DDBJ databases">
        <title>Genomic analysis of Salicibibacter sp. NKC3-5.</title>
        <authorList>
            <person name="Oh Y.J."/>
        </authorList>
    </citation>
    <scope>NUCLEOTIDE SEQUENCE [LARGE SCALE GENOMIC DNA]</scope>
    <source>
        <strain evidence="7">NKC3-5</strain>
    </source>
</reference>
<gene>
    <name evidence="3 6" type="primary">rimP</name>
    <name evidence="6" type="ORF">EPH95_03010</name>
</gene>
<dbReference type="Pfam" id="PF02576">
    <property type="entry name" value="RimP_N"/>
    <property type="match status" value="1"/>
</dbReference>
<name>A0A514LEI5_9BACI</name>
<evidence type="ECO:0000313" key="6">
    <source>
        <dbReference type="EMBL" id="QDI90268.1"/>
    </source>
</evidence>
<sequence>MSANVKENVATIANPILDELSMELVDVEYKKEGKNWVLRMFIDHPDGIGLEECSLVSERMSQKLDEEDPIQGSYYLEVSSPGAERPLKNAKDFQGAVGKNVYIKTYEQIDGRKTFTGELVAYEDGEITINIREKTRTIAFQVPERLIANARLSVL</sequence>
<keyword evidence="2 3" id="KW-0690">Ribosome biogenesis</keyword>
<evidence type="ECO:0000259" key="5">
    <source>
        <dbReference type="Pfam" id="PF17384"/>
    </source>
</evidence>
<feature type="domain" description="Ribosome maturation factor RimP C-terminal" evidence="5">
    <location>
        <begin position="87"/>
        <end position="153"/>
    </location>
</feature>
<dbReference type="AlphaFoldDB" id="A0A514LEI5"/>
<dbReference type="KEGG" id="sale:EPH95_03010"/>
<protein>
    <recommendedName>
        <fullName evidence="3">Ribosome maturation factor RimP</fullName>
    </recommendedName>
</protein>
<dbReference type="InterPro" id="IPR036847">
    <property type="entry name" value="RimP_C_sf"/>
</dbReference>
<dbReference type="InterPro" id="IPR003728">
    <property type="entry name" value="Ribosome_maturation_RimP"/>
</dbReference>
<dbReference type="Gene3D" id="3.30.300.70">
    <property type="entry name" value="RimP-like superfamily, N-terminal"/>
    <property type="match status" value="1"/>
</dbReference>
<dbReference type="RefSeq" id="WP_142087214.1">
    <property type="nucleotide sequence ID" value="NZ_CP035485.1"/>
</dbReference>
<dbReference type="GO" id="GO:0000028">
    <property type="term" value="P:ribosomal small subunit assembly"/>
    <property type="evidence" value="ECO:0007669"/>
    <property type="project" value="TreeGrafter"/>
</dbReference>
<proteinExistence type="inferred from homology"/>
<dbReference type="InterPro" id="IPR028998">
    <property type="entry name" value="RimP_C"/>
</dbReference>
<evidence type="ECO:0000256" key="1">
    <source>
        <dbReference type="ARBA" id="ARBA00022490"/>
    </source>
</evidence>
<evidence type="ECO:0000259" key="4">
    <source>
        <dbReference type="Pfam" id="PF02576"/>
    </source>
</evidence>
<accession>A0A514LEI5</accession>
<evidence type="ECO:0000256" key="2">
    <source>
        <dbReference type="ARBA" id="ARBA00022517"/>
    </source>
</evidence>
<evidence type="ECO:0000256" key="3">
    <source>
        <dbReference type="HAMAP-Rule" id="MF_01077"/>
    </source>
</evidence>
<keyword evidence="1 3" id="KW-0963">Cytoplasm</keyword>
<keyword evidence="7" id="KW-1185">Reference proteome</keyword>
<dbReference type="Proteomes" id="UP000319756">
    <property type="component" value="Chromosome"/>
</dbReference>
<dbReference type="OrthoDB" id="9805006at2"/>
<dbReference type="InterPro" id="IPR028989">
    <property type="entry name" value="RimP_N"/>
</dbReference>
<comment type="similarity">
    <text evidence="3">Belongs to the RimP family.</text>
</comment>
<feature type="domain" description="Ribosome maturation factor RimP N-terminal" evidence="4">
    <location>
        <begin position="12"/>
        <end position="84"/>
    </location>
</feature>
<dbReference type="InterPro" id="IPR035956">
    <property type="entry name" value="RimP_N_sf"/>
</dbReference>
<dbReference type="SUPFAM" id="SSF74942">
    <property type="entry name" value="YhbC-like, C-terminal domain"/>
    <property type="match status" value="1"/>
</dbReference>
<dbReference type="Gene3D" id="2.30.30.180">
    <property type="entry name" value="Ribosome maturation factor RimP, C-terminal domain"/>
    <property type="match status" value="1"/>
</dbReference>
<comment type="subcellular location">
    <subcellularLocation>
        <location evidence="3">Cytoplasm</location>
    </subcellularLocation>
</comment>
<dbReference type="PANTHER" id="PTHR33867:SF1">
    <property type="entry name" value="RIBOSOME MATURATION FACTOR RIMP"/>
    <property type="match status" value="1"/>
</dbReference>
<dbReference type="CDD" id="cd01734">
    <property type="entry name" value="YlxS_C"/>
    <property type="match status" value="1"/>
</dbReference>